<reference evidence="3 4" key="1">
    <citation type="submission" date="2015-07" db="EMBL/GenBank/DDBJ databases">
        <title>Comparative genomics of the Sigatoka disease complex on banana suggests a link between parallel evolutionary changes in Pseudocercospora fijiensis and Pseudocercospora eumusae and increased virulence on the banana host.</title>
        <authorList>
            <person name="Chang T.-C."/>
            <person name="Salvucci A."/>
            <person name="Crous P.W."/>
            <person name="Stergiopoulos I."/>
        </authorList>
    </citation>
    <scope>NUCLEOTIDE SEQUENCE [LARGE SCALE GENOMIC DNA]</scope>
    <source>
        <strain evidence="3 4">CBS 116634</strain>
    </source>
</reference>
<dbReference type="InterPro" id="IPR029062">
    <property type="entry name" value="Class_I_gatase-like"/>
</dbReference>
<organism evidence="3 4">
    <name type="scientific">Pseudocercospora musae</name>
    <dbReference type="NCBI Taxonomy" id="113226"/>
    <lineage>
        <taxon>Eukaryota</taxon>
        <taxon>Fungi</taxon>
        <taxon>Dikarya</taxon>
        <taxon>Ascomycota</taxon>
        <taxon>Pezizomycotina</taxon>
        <taxon>Dothideomycetes</taxon>
        <taxon>Dothideomycetidae</taxon>
        <taxon>Mycosphaerellales</taxon>
        <taxon>Mycosphaerellaceae</taxon>
        <taxon>Pseudocercospora</taxon>
    </lineage>
</organism>
<feature type="domain" description="Biotin-protein ligase N-terminal" evidence="2">
    <location>
        <begin position="28"/>
        <end position="131"/>
    </location>
</feature>
<evidence type="ECO:0000313" key="3">
    <source>
        <dbReference type="EMBL" id="KXT12879.1"/>
    </source>
</evidence>
<sequence length="271" mass="29241">MLFQKLLSSAVMTAAAAEGASACSPIKALVYRGPAACPGCAEAVAQLLRTTPGTKIHVAYVGPDEEIKLDAEAFKDVTFYAQPGGGDDVDSTWKNDMKQYNSTIRDFVQNGGRYLGFCLGAYLAGYSPGFSLLNKGDDTNSELERKGSQVTNESDTIIQVDWTFASGKTVKKRWVYFQDGAVMVLEKNSDAKILGRYSSNGDPAATLNQFGQGWVGVVGPHPEANKKWYADEDLKNPDGIKFDIGHDFVQQVLNAGTTVETSGDLRNSGTR</sequence>
<feature type="signal peptide" evidence="1">
    <location>
        <begin position="1"/>
        <end position="22"/>
    </location>
</feature>
<keyword evidence="4" id="KW-1185">Reference proteome</keyword>
<evidence type="ECO:0000259" key="2">
    <source>
        <dbReference type="Pfam" id="PF09825"/>
    </source>
</evidence>
<dbReference type="InterPro" id="IPR019197">
    <property type="entry name" value="Biotin-prot_ligase_N"/>
</dbReference>
<comment type="caution">
    <text evidence="3">The sequence shown here is derived from an EMBL/GenBank/DDBJ whole genome shotgun (WGS) entry which is preliminary data.</text>
</comment>
<dbReference type="Proteomes" id="UP000073492">
    <property type="component" value="Unassembled WGS sequence"/>
</dbReference>
<protein>
    <recommendedName>
        <fullName evidence="2">Biotin-protein ligase N-terminal domain-containing protein</fullName>
    </recommendedName>
</protein>
<evidence type="ECO:0000313" key="4">
    <source>
        <dbReference type="Proteomes" id="UP000073492"/>
    </source>
</evidence>
<dbReference type="SUPFAM" id="SSF52317">
    <property type="entry name" value="Class I glutamine amidotransferase-like"/>
    <property type="match status" value="1"/>
</dbReference>
<gene>
    <name evidence="3" type="ORF">AC579_5394</name>
</gene>
<name>A0A139IDZ6_9PEZI</name>
<proteinExistence type="predicted"/>
<dbReference type="AlphaFoldDB" id="A0A139IDZ6"/>
<accession>A0A139IDZ6</accession>
<keyword evidence="1" id="KW-0732">Signal</keyword>
<dbReference type="OrthoDB" id="10250105at2759"/>
<feature type="chain" id="PRO_5007297402" description="Biotin-protein ligase N-terminal domain-containing protein" evidence="1">
    <location>
        <begin position="23"/>
        <end position="271"/>
    </location>
</feature>
<dbReference type="STRING" id="113226.A0A139IDZ6"/>
<dbReference type="EMBL" id="LFZO01000137">
    <property type="protein sequence ID" value="KXT12879.1"/>
    <property type="molecule type" value="Genomic_DNA"/>
</dbReference>
<dbReference type="Pfam" id="PF09825">
    <property type="entry name" value="BPL_N"/>
    <property type="match status" value="1"/>
</dbReference>
<evidence type="ECO:0000256" key="1">
    <source>
        <dbReference type="SAM" id="SignalP"/>
    </source>
</evidence>